<dbReference type="EMBL" id="QYBA01000033">
    <property type="protein sequence ID" value="TKY92366.1"/>
    <property type="molecule type" value="Genomic_DNA"/>
</dbReference>
<name>A0AC61SCE1_9EURY</name>
<gene>
    <name evidence="1" type="ORF">C5S46_00965</name>
</gene>
<dbReference type="Proteomes" id="UP000315423">
    <property type="component" value="Unassembled WGS sequence"/>
</dbReference>
<accession>A0AC61SCE1</accession>
<keyword evidence="1" id="KW-0413">Isomerase</keyword>
<reference evidence="1" key="1">
    <citation type="submission" date="2018-09" db="EMBL/GenBank/DDBJ databases">
        <title>A genomic encyclopedia of anaerobic methanotrophic archaea.</title>
        <authorList>
            <person name="Skennerton C.T."/>
            <person name="Chadwick G.L."/>
            <person name="Laso-Perez R."/>
            <person name="Leu A.O."/>
            <person name="Speth D.R."/>
            <person name="Yu H."/>
            <person name="Morgan-Lang C."/>
            <person name="Hatzenpichler R."/>
            <person name="Goudeau D."/>
            <person name="Malmstrom R."/>
            <person name="Woyke T."/>
            <person name="Hallam S."/>
            <person name="Tyson G.W."/>
            <person name="Wegener G."/>
            <person name="Boetius A."/>
            <person name="Orphan V.J."/>
        </authorList>
    </citation>
    <scope>NUCLEOTIDE SEQUENCE</scope>
    <source>
        <strain evidence="1">CONS3730D10UFb2</strain>
    </source>
</reference>
<evidence type="ECO:0000313" key="2">
    <source>
        <dbReference type="Proteomes" id="UP000315423"/>
    </source>
</evidence>
<proteinExistence type="predicted"/>
<sequence length="269" mass="29579">MIIGASSFASPLEQLIDEVDSVELYVPKMGIYEGRELQHDKVKAVTDILSTSCGLTSVHAPYYADVHTYPKALCIDTANMKGPDFKLIEESIEMAVNFQSKVVVIHPGLVGNERSKSLTRMVDNLQQLSKVAGDHGVMLGLENKEGTAPENLCCDAMELVRVVEQVNSDNLGVTFDVGHANLTSQGDPDQISEFMETVQDWVVHVHVHDNMGVWTSEYAGDMHLAPGTGSVDMSIIERLGFSGIHNMEVFSMEDVIIGKKRLLTLNIFK</sequence>
<organism evidence="1 2">
    <name type="scientific">Candidatus Methanomarinus sp</name>
    <dbReference type="NCBI Taxonomy" id="3386244"/>
    <lineage>
        <taxon>Archaea</taxon>
        <taxon>Methanobacteriati</taxon>
        <taxon>Methanobacteriota</taxon>
        <taxon>Stenosarchaea group</taxon>
        <taxon>Methanomicrobia</taxon>
        <taxon>Methanosarcinales</taxon>
        <taxon>ANME-2 cluster</taxon>
        <taxon>Candidatus Methanocomedenaceae</taxon>
        <taxon>Candidatus Methanomarinus</taxon>
    </lineage>
</organism>
<protein>
    <submittedName>
        <fullName evidence="1">Sugar phosphate isomerase/epimerase</fullName>
    </submittedName>
</protein>
<evidence type="ECO:0000313" key="1">
    <source>
        <dbReference type="EMBL" id="TKY92366.1"/>
    </source>
</evidence>
<comment type="caution">
    <text evidence="1">The sequence shown here is derived from an EMBL/GenBank/DDBJ whole genome shotgun (WGS) entry which is preliminary data.</text>
</comment>